<evidence type="ECO:0000313" key="2">
    <source>
        <dbReference type="Proteomes" id="UP000238296"/>
    </source>
</evidence>
<reference evidence="1 2" key="1">
    <citation type="journal article" date="2017" name="Int. J. Syst. Evol. Microbiol.">
        <title>Mycobacterium talmoniae sp. nov., a slowly growing mycobacterium isolated from human respiratory samples.</title>
        <authorList>
            <person name="Davidson R.M."/>
            <person name="DeGroote M.A."/>
            <person name="Marola J.L."/>
            <person name="Buss S."/>
            <person name="Jones V."/>
            <person name="McNeil M.R."/>
            <person name="Freifeld A.G."/>
            <person name="Elaine Epperson L."/>
            <person name="Hasan N.A."/>
            <person name="Jackson M."/>
            <person name="Iwen P.C."/>
            <person name="Salfinger M."/>
            <person name="Strong M."/>
        </authorList>
    </citation>
    <scope>NUCLEOTIDE SEQUENCE [LARGE SCALE GENOMIC DNA]</scope>
    <source>
        <strain evidence="1 2">ATCC BAA-2683</strain>
    </source>
</reference>
<evidence type="ECO:0008006" key="3">
    <source>
        <dbReference type="Google" id="ProtNLM"/>
    </source>
</evidence>
<sequence length="145" mass="15406">MGVKYEYFLAETDESAAQMLETGPTDGVLGPDPVTELVSLEAILKGLDPSSDEAMLLMSRPGHGRTLANDGTDSVMILGVLDEAVSLIATAEPDRITSAMQPWAETEELAGRVTAAELAEVTEILRALFERALVANGGVYVRLSL</sequence>
<dbReference type="Proteomes" id="UP000238296">
    <property type="component" value="Unassembled WGS sequence"/>
</dbReference>
<evidence type="ECO:0000313" key="1">
    <source>
        <dbReference type="EMBL" id="PQM45013.1"/>
    </source>
</evidence>
<protein>
    <recommendedName>
        <fullName evidence="3">DUF1877 domain-containing protein</fullName>
    </recommendedName>
</protein>
<dbReference type="EMBL" id="PPEA01000679">
    <property type="protein sequence ID" value="PQM45013.1"/>
    <property type="molecule type" value="Genomic_DNA"/>
</dbReference>
<name>A0A2S8BED2_9MYCO</name>
<gene>
    <name evidence="1" type="ORF">C1Y40_04821</name>
</gene>
<organism evidence="1 2">
    <name type="scientific">Mycobacterium talmoniae</name>
    <dbReference type="NCBI Taxonomy" id="1858794"/>
    <lineage>
        <taxon>Bacteria</taxon>
        <taxon>Bacillati</taxon>
        <taxon>Actinomycetota</taxon>
        <taxon>Actinomycetes</taxon>
        <taxon>Mycobacteriales</taxon>
        <taxon>Mycobacteriaceae</taxon>
        <taxon>Mycobacterium</taxon>
    </lineage>
</organism>
<comment type="caution">
    <text evidence="1">The sequence shown here is derived from an EMBL/GenBank/DDBJ whole genome shotgun (WGS) entry which is preliminary data.</text>
</comment>
<proteinExistence type="predicted"/>
<dbReference type="AlphaFoldDB" id="A0A2S8BED2"/>
<dbReference type="RefSeq" id="WP_131823584.1">
    <property type="nucleotide sequence ID" value="NZ_MLQM01000059.1"/>
</dbReference>
<accession>A0A2S8BED2</accession>